<dbReference type="Proteomes" id="UP000264883">
    <property type="component" value="Chromosome"/>
</dbReference>
<reference evidence="2 3" key="1">
    <citation type="submission" date="2016-08" db="EMBL/GenBank/DDBJ databases">
        <title>Complete Genome Sequence Of The Indigo Reducing Clostridium isatidis DSM15098.</title>
        <authorList>
            <person name="Little G.T."/>
            <person name="Minton N.P."/>
        </authorList>
    </citation>
    <scope>NUCLEOTIDE SEQUENCE [LARGE SCALE GENOMIC DNA]</scope>
    <source>
        <strain evidence="2 3">DSM 15098</strain>
    </source>
</reference>
<proteinExistence type="predicted"/>
<name>A0A343J998_9CLOT</name>
<dbReference type="PROSITE" id="PS51257">
    <property type="entry name" value="PROKAR_LIPOPROTEIN"/>
    <property type="match status" value="1"/>
</dbReference>
<evidence type="ECO:0000313" key="3">
    <source>
        <dbReference type="Proteomes" id="UP000264883"/>
    </source>
</evidence>
<evidence type="ECO:0000259" key="1">
    <source>
        <dbReference type="Pfam" id="PF16472"/>
    </source>
</evidence>
<feature type="domain" description="Prolow-density lipoprotein receptor-related protein 1-like beta-propeller" evidence="1">
    <location>
        <begin position="67"/>
        <end position="324"/>
    </location>
</feature>
<keyword evidence="3" id="KW-1185">Reference proteome</keyword>
<dbReference type="OrthoDB" id="1931397at2"/>
<organism evidence="2 3">
    <name type="scientific">Clostridium isatidis</name>
    <dbReference type="NCBI Taxonomy" id="182773"/>
    <lineage>
        <taxon>Bacteria</taxon>
        <taxon>Bacillati</taxon>
        <taxon>Bacillota</taxon>
        <taxon>Clostridia</taxon>
        <taxon>Eubacteriales</taxon>
        <taxon>Clostridiaceae</taxon>
        <taxon>Clostridium</taxon>
    </lineage>
</organism>
<dbReference type="EMBL" id="CP016786">
    <property type="protein sequence ID" value="ASW42106.1"/>
    <property type="molecule type" value="Genomic_DNA"/>
</dbReference>
<dbReference type="Pfam" id="PF16472">
    <property type="entry name" value="DUF5050"/>
    <property type="match status" value="1"/>
</dbReference>
<protein>
    <recommendedName>
        <fullName evidence="1">Prolow-density lipoprotein receptor-related protein 1-like beta-propeller domain-containing protein</fullName>
    </recommendedName>
</protein>
<dbReference type="AlphaFoldDB" id="A0A343J998"/>
<dbReference type="InterPro" id="IPR032485">
    <property type="entry name" value="LRP1-like_beta_prop"/>
</dbReference>
<gene>
    <name evidence="2" type="ORF">BEN51_00925</name>
</gene>
<evidence type="ECO:0000313" key="2">
    <source>
        <dbReference type="EMBL" id="ASW42106.1"/>
    </source>
</evidence>
<dbReference type="RefSeq" id="WP_119864239.1">
    <property type="nucleotide sequence ID" value="NZ_CP016786.1"/>
</dbReference>
<dbReference type="KEGG" id="cia:BEN51_00925"/>
<sequence length="337" mass="38562">MFKKVLSILLISSLFLTGCTKGTEEDNSDIPTPNNQDAKNKISSNIKSKEITYKNIILSGETLTLNKFLYLGNLLFFANPKDGDKLTLAEIPNTNTYIKEDYIKNSYDYSINYLTSIDNIIYFSSTSQNNRGLYTFNYEKDAITKLNDDITINLISNDNYLYYINSSDKLIYSYNTKSKEKKLLSNNKAGKFIFNNNFIFYQNLNDNSKLYALKSDGTANIKLTDVSVDSFITYNNGLLFFDSSNDNILCFLDLTQNKIAKHSYIKGENLKQYNDNIYYINKESPNSLNSLNISNNEDKFEANLILSDYVNDYFITNGKIFIDKASNLNGIQVLNIE</sequence>
<dbReference type="SUPFAM" id="SSF63825">
    <property type="entry name" value="YWTD domain"/>
    <property type="match status" value="1"/>
</dbReference>
<accession>A0A343J998</accession>